<dbReference type="InterPro" id="IPR018108">
    <property type="entry name" value="MCP_transmembrane"/>
</dbReference>
<dbReference type="Pfam" id="PF00153">
    <property type="entry name" value="Mito_carr"/>
    <property type="match status" value="3"/>
</dbReference>
<gene>
    <name evidence="9" type="ORF">AXG93_4875s1380</name>
    <name evidence="8" type="ORF">Mp_7g12620</name>
</gene>
<name>A0A176WMN7_MARPO</name>
<dbReference type="PRINTS" id="PR00926">
    <property type="entry name" value="MITOCARRIER"/>
</dbReference>
<reference evidence="11" key="3">
    <citation type="journal article" date="2020" name="Curr. Biol.">
        <title>Chromatin organization in early land plants reveals an ancestral association between H3K27me3, transposons, and constitutive heterochromatin.</title>
        <authorList>
            <person name="Montgomery S.A."/>
            <person name="Tanizawa Y."/>
            <person name="Galik B."/>
            <person name="Wang N."/>
            <person name="Ito T."/>
            <person name="Mochizuki T."/>
            <person name="Akimcheva S."/>
            <person name="Bowman J.L."/>
            <person name="Cognat V."/>
            <person name="Marechal-Drouard L."/>
            <person name="Ekker H."/>
            <person name="Hong S.F."/>
            <person name="Kohchi T."/>
            <person name="Lin S.S."/>
            <person name="Liu L.D."/>
            <person name="Nakamura Y."/>
            <person name="Valeeva L.R."/>
            <person name="Shakirov E.V."/>
            <person name="Shippen D.E."/>
            <person name="Wei W.L."/>
            <person name="Yagura M."/>
            <person name="Yamaoka S."/>
            <person name="Yamato K.T."/>
            <person name="Liu C."/>
            <person name="Berger F."/>
        </authorList>
    </citation>
    <scope>NUCLEOTIDE SEQUENCE [LARGE SCALE GENOMIC DNA]</scope>
    <source>
        <strain evidence="11">Tak-1</strain>
    </source>
</reference>
<reference evidence="9 10" key="1">
    <citation type="submission" date="2016-03" db="EMBL/GenBank/DDBJ databases">
        <title>Mechanisms controlling the formation of the plant cell surface in tip-growing cells are functionally conserved among land plants.</title>
        <authorList>
            <person name="Honkanen S."/>
            <person name="Jones V.A."/>
            <person name="Morieri G."/>
            <person name="Champion C."/>
            <person name="Hetherington A.J."/>
            <person name="Kelly S."/>
            <person name="Saint-Marcoux D."/>
            <person name="Proust H."/>
            <person name="Prescott H."/>
            <person name="Dolan L."/>
        </authorList>
    </citation>
    <scope>NUCLEOTIDE SEQUENCE [LARGE SCALE GENOMIC DNA]</scope>
    <source>
        <strain evidence="10">cv. Tak-1 and cv. Tak-2</strain>
        <tissue evidence="9">Whole gametophyte</tissue>
    </source>
</reference>
<sequence>MARRSLDQRQRLSYDEVHTMFLDRMGEITETGAEWVACNVDKRMLVLNRLKTRLVNTLDTRIDAGLARTGLSSSHRQRGVKHYSPFARVADVFDADTKEKLEKAKEEVVDTAKDYRVPVPAANLPYIGYVHSLTIKQLLCGVIAGAVASTVVVPFDVLQSKVIAGQGGRSLGQVVSTVAREEGLQSLMKGSLNFNIIKNGIEKGLQFTIFEAVKRNQQRKKGKQPKVLPIPRAIPLSTAGGAAAGFIGTLLSYPLQPVFSRCLLQPEKYNSMIGTLKTIVKNEGGIRELYRGIVPALMSMVPSAAISFYTYETLKNKYVAAEHLQNPQALASLIIGGIAGAVSSTITFPLEEARRQIVYSTLSKEAVNIGNVHYNNTWQALQGIVKRDGFRGLYRGLTPTILQIVPMTAITFMVYEFAKRALIAQGEESPHEVLDASDLPPEEQSKMP</sequence>
<accession>A0A176WMN7</accession>
<dbReference type="InterPro" id="IPR023395">
    <property type="entry name" value="MCP_dom_sf"/>
</dbReference>
<dbReference type="Proteomes" id="UP000077202">
    <property type="component" value="Unassembled WGS sequence"/>
</dbReference>
<evidence type="ECO:0000256" key="6">
    <source>
        <dbReference type="PROSITE-ProRule" id="PRU00282"/>
    </source>
</evidence>
<organism evidence="9 10">
    <name type="scientific">Marchantia polymorpha subsp. ruderalis</name>
    <dbReference type="NCBI Taxonomy" id="1480154"/>
    <lineage>
        <taxon>Eukaryota</taxon>
        <taxon>Viridiplantae</taxon>
        <taxon>Streptophyta</taxon>
        <taxon>Embryophyta</taxon>
        <taxon>Marchantiophyta</taxon>
        <taxon>Marchantiopsida</taxon>
        <taxon>Marchantiidae</taxon>
        <taxon>Marchantiales</taxon>
        <taxon>Marchantiaceae</taxon>
        <taxon>Marchantia</taxon>
    </lineage>
</organism>
<dbReference type="AlphaFoldDB" id="A0A176WMN7"/>
<keyword evidence="5 6" id="KW-0472">Membrane</keyword>
<dbReference type="GO" id="GO:0055085">
    <property type="term" value="P:transmembrane transport"/>
    <property type="evidence" value="ECO:0007669"/>
    <property type="project" value="InterPro"/>
</dbReference>
<evidence type="ECO:0000313" key="11">
    <source>
        <dbReference type="Proteomes" id="UP001162541"/>
    </source>
</evidence>
<evidence type="ECO:0000256" key="1">
    <source>
        <dbReference type="ARBA" id="ARBA00004141"/>
    </source>
</evidence>
<evidence type="ECO:0000256" key="4">
    <source>
        <dbReference type="ARBA" id="ARBA00022737"/>
    </source>
</evidence>
<feature type="repeat" description="Solcar" evidence="6">
    <location>
        <begin position="232"/>
        <end position="317"/>
    </location>
</feature>
<evidence type="ECO:0000313" key="8">
    <source>
        <dbReference type="EMBL" id="BBN17181.1"/>
    </source>
</evidence>
<evidence type="ECO:0000256" key="3">
    <source>
        <dbReference type="ARBA" id="ARBA00022692"/>
    </source>
</evidence>
<feature type="repeat" description="Solcar" evidence="6">
    <location>
        <begin position="132"/>
        <end position="216"/>
    </location>
</feature>
<dbReference type="PANTHER" id="PTHR24089">
    <property type="entry name" value="SOLUTE CARRIER FAMILY 25"/>
    <property type="match status" value="1"/>
</dbReference>
<proteinExistence type="inferred from homology"/>
<dbReference type="GO" id="GO:0016020">
    <property type="term" value="C:membrane"/>
    <property type="evidence" value="ECO:0007669"/>
    <property type="project" value="UniProtKB-SubCell"/>
</dbReference>
<comment type="similarity">
    <text evidence="7">Belongs to the mitochondrial carrier (TC 2.A.29) family.</text>
</comment>
<evidence type="ECO:0000256" key="5">
    <source>
        <dbReference type="ARBA" id="ARBA00023136"/>
    </source>
</evidence>
<keyword evidence="4" id="KW-0677">Repeat</keyword>
<protein>
    <submittedName>
        <fullName evidence="9">Uncharacterized protein</fullName>
    </submittedName>
</protein>
<dbReference type="PROSITE" id="PS50920">
    <property type="entry name" value="SOLCAR"/>
    <property type="match status" value="3"/>
</dbReference>
<dbReference type="InterPro" id="IPR002067">
    <property type="entry name" value="MCP"/>
</dbReference>
<dbReference type="SUPFAM" id="SSF103506">
    <property type="entry name" value="Mitochondrial carrier"/>
    <property type="match status" value="1"/>
</dbReference>
<keyword evidence="2 7" id="KW-0813">Transport</keyword>
<keyword evidence="3 6" id="KW-0812">Transmembrane</keyword>
<reference evidence="8" key="2">
    <citation type="journal article" date="2019" name="Curr. Biol.">
        <title>Chromatin organization in early land plants reveals an ancestral association between H3K27me3, transposons, and constitutive heterochromatin.</title>
        <authorList>
            <person name="Montgomery S.A."/>
            <person name="Tanizawa Y."/>
            <person name="Galik B."/>
            <person name="Wang N."/>
            <person name="Ito T."/>
            <person name="Mochizuki T."/>
            <person name="Akimcheva S."/>
            <person name="Bowman J."/>
            <person name="Cognat V."/>
            <person name="Drouard L."/>
            <person name="Ekker H."/>
            <person name="Houng S."/>
            <person name="Kohchi T."/>
            <person name="Lin S."/>
            <person name="Liu L.D."/>
            <person name="Nakamura Y."/>
            <person name="Valeeva L.R."/>
            <person name="Shakirov E.V."/>
            <person name="Shippen D.E."/>
            <person name="Wei W."/>
            <person name="Yagura M."/>
            <person name="Yamaoka S."/>
            <person name="Yamato K.T."/>
            <person name="Liu C."/>
            <person name="Berger F."/>
        </authorList>
    </citation>
    <scope>NUCLEOTIDE SEQUENCE [LARGE SCALE GENOMIC DNA]</scope>
    <source>
        <strain evidence="8">Tak-1</strain>
    </source>
</reference>
<feature type="repeat" description="Solcar" evidence="6">
    <location>
        <begin position="327"/>
        <end position="421"/>
    </location>
</feature>
<dbReference type="Proteomes" id="UP001162541">
    <property type="component" value="Chromosome 7"/>
</dbReference>
<dbReference type="Gene3D" id="1.50.40.10">
    <property type="entry name" value="Mitochondrial carrier domain"/>
    <property type="match status" value="1"/>
</dbReference>
<evidence type="ECO:0000313" key="10">
    <source>
        <dbReference type="Proteomes" id="UP000077202"/>
    </source>
</evidence>
<keyword evidence="10" id="KW-1185">Reference proteome</keyword>
<dbReference type="EMBL" id="LVLJ01000408">
    <property type="protein sequence ID" value="OAE34418.1"/>
    <property type="molecule type" value="Genomic_DNA"/>
</dbReference>
<evidence type="ECO:0000256" key="2">
    <source>
        <dbReference type="ARBA" id="ARBA00022448"/>
    </source>
</evidence>
<dbReference type="EMBL" id="AP019872">
    <property type="protein sequence ID" value="BBN17181.1"/>
    <property type="molecule type" value="Genomic_DNA"/>
</dbReference>
<comment type="subcellular location">
    <subcellularLocation>
        <location evidence="1">Membrane</location>
        <topology evidence="1">Multi-pass membrane protein</topology>
    </subcellularLocation>
</comment>
<evidence type="ECO:0000313" key="9">
    <source>
        <dbReference type="EMBL" id="OAE34418.1"/>
    </source>
</evidence>
<evidence type="ECO:0000256" key="7">
    <source>
        <dbReference type="RuleBase" id="RU000488"/>
    </source>
</evidence>